<dbReference type="Gene3D" id="1.10.10.10">
    <property type="entry name" value="Winged helix-like DNA-binding domain superfamily/Winged helix DNA-binding domain"/>
    <property type="match status" value="1"/>
</dbReference>
<dbReference type="Proteomes" id="UP000199657">
    <property type="component" value="Unassembled WGS sequence"/>
</dbReference>
<dbReference type="EMBL" id="FOEG01000004">
    <property type="protein sequence ID" value="SEO90241.1"/>
    <property type="molecule type" value="Genomic_DNA"/>
</dbReference>
<dbReference type="InterPro" id="IPR036388">
    <property type="entry name" value="WH-like_DNA-bd_sf"/>
</dbReference>
<evidence type="ECO:0000313" key="3">
    <source>
        <dbReference type="EMBL" id="SEO90241.1"/>
    </source>
</evidence>
<dbReference type="PROSITE" id="PS50921">
    <property type="entry name" value="ANTAR"/>
    <property type="match status" value="1"/>
</dbReference>
<dbReference type="InterPro" id="IPR010910">
    <property type="entry name" value="Nitrate/nitrite_sensing_bac"/>
</dbReference>
<dbReference type="SMART" id="SM01012">
    <property type="entry name" value="ANTAR"/>
    <property type="match status" value="1"/>
</dbReference>
<dbReference type="InterPro" id="IPR013587">
    <property type="entry name" value="Nitrate/nitrite_sensing"/>
</dbReference>
<name>A0A1H8THF7_9GAMM</name>
<dbReference type="PROSITE" id="PS50906">
    <property type="entry name" value="NIT"/>
    <property type="match status" value="1"/>
</dbReference>
<dbReference type="AlphaFoldDB" id="A0A1H8THF7"/>
<accession>A0A1H8THF7</accession>
<gene>
    <name evidence="3" type="ORF">SAMN04488052_104180</name>
</gene>
<dbReference type="Pfam" id="PF08376">
    <property type="entry name" value="NIT"/>
    <property type="match status" value="1"/>
</dbReference>
<sequence>MSHSPTGDWTVADYLIASKRCEIHGLEQLVRTGQLVVSISNLVHALQRERGASNMYIASGGHRFASELTELVADANRQERAFRDALGHIDPGTASLPGASRLFNRIAFALHGLDELPGVRLAIESLNVDADTVIDGYSALIQGLLAVVFEAADSAADPDISRVLVAMFHLMQGKEFAGQERAAGAAGFASGSFGPRLSDRLRHLIESQERCFQIFLEFADSDSLDVWQASGAGTTSADMERLRRIACTASADSIADAALADTWFDVATQRIDAMKQVEDQLEASLESLCQRRIGDARADLDCHQDRIETLASQPGERPGFAIFFSESEAGQPDSAAGVAYHTDYASPQLGRSLIDLVQSQSQRLQTMSEELAEARSALAERKAVERAKGLIMRHRQMSEEEAYRFLRQVAMAQSRRLADVAEDTIAMQDILKGPKQ</sequence>
<keyword evidence="4" id="KW-1185">Reference proteome</keyword>
<evidence type="ECO:0000259" key="2">
    <source>
        <dbReference type="PROSITE" id="PS50921"/>
    </source>
</evidence>
<feature type="domain" description="ANTAR" evidence="2">
    <location>
        <begin position="364"/>
        <end position="425"/>
    </location>
</feature>
<dbReference type="GO" id="GO:0003723">
    <property type="term" value="F:RNA binding"/>
    <property type="evidence" value="ECO:0007669"/>
    <property type="project" value="InterPro"/>
</dbReference>
<protein>
    <submittedName>
        <fullName evidence="3">Response regulator receiver and ANTAR domain protein</fullName>
    </submittedName>
</protein>
<dbReference type="OrthoDB" id="9782798at2"/>
<feature type="domain" description="NIT" evidence="1">
    <location>
        <begin position="37"/>
        <end position="292"/>
    </location>
</feature>
<organism evidence="3 4">
    <name type="scientific">Aquisalimonas asiatica</name>
    <dbReference type="NCBI Taxonomy" id="406100"/>
    <lineage>
        <taxon>Bacteria</taxon>
        <taxon>Pseudomonadati</taxon>
        <taxon>Pseudomonadota</taxon>
        <taxon>Gammaproteobacteria</taxon>
        <taxon>Chromatiales</taxon>
        <taxon>Ectothiorhodospiraceae</taxon>
        <taxon>Aquisalimonas</taxon>
    </lineage>
</organism>
<dbReference type="Pfam" id="PF03861">
    <property type="entry name" value="ANTAR"/>
    <property type="match status" value="1"/>
</dbReference>
<proteinExistence type="predicted"/>
<dbReference type="InterPro" id="IPR005561">
    <property type="entry name" value="ANTAR"/>
</dbReference>
<dbReference type="SUPFAM" id="SSF52172">
    <property type="entry name" value="CheY-like"/>
    <property type="match status" value="1"/>
</dbReference>
<dbReference type="STRING" id="406100.SAMN04488052_104180"/>
<reference evidence="3 4" key="1">
    <citation type="submission" date="2016-10" db="EMBL/GenBank/DDBJ databases">
        <authorList>
            <person name="de Groot N.N."/>
        </authorList>
    </citation>
    <scope>NUCLEOTIDE SEQUENCE [LARGE SCALE GENOMIC DNA]</scope>
    <source>
        <strain evidence="3 4">CGMCC 1.6291</strain>
    </source>
</reference>
<dbReference type="InterPro" id="IPR011006">
    <property type="entry name" value="CheY-like_superfamily"/>
</dbReference>
<evidence type="ECO:0000313" key="4">
    <source>
        <dbReference type="Proteomes" id="UP000199657"/>
    </source>
</evidence>
<evidence type="ECO:0000259" key="1">
    <source>
        <dbReference type="PROSITE" id="PS50906"/>
    </source>
</evidence>
<dbReference type="RefSeq" id="WP_091643452.1">
    <property type="nucleotide sequence ID" value="NZ_FOEG01000004.1"/>
</dbReference>